<dbReference type="GO" id="GO:0005743">
    <property type="term" value="C:mitochondrial inner membrane"/>
    <property type="evidence" value="ECO:0007669"/>
    <property type="project" value="UniProtKB-SubCell"/>
</dbReference>
<dbReference type="GO" id="GO:0015031">
    <property type="term" value="P:protein transport"/>
    <property type="evidence" value="ECO:0007669"/>
    <property type="project" value="UniProtKB-KW"/>
</dbReference>
<dbReference type="Pfam" id="PF02953">
    <property type="entry name" value="zf-Tim10_DDP"/>
    <property type="match status" value="1"/>
</dbReference>
<comment type="subcellular location">
    <subcellularLocation>
        <location evidence="1">Mitochondrion inner membrane</location>
        <topology evidence="1">Peripheral membrane protein</topology>
        <orientation evidence="1">Intermembrane side</orientation>
    </subcellularLocation>
</comment>
<dbReference type="FunCoup" id="A0A0G4EVS1">
    <property type="interactions" value="43"/>
</dbReference>
<dbReference type="OMA" id="CFNKCVP"/>
<keyword evidence="1" id="KW-1015">Disulfide bond</keyword>
<evidence type="ECO:0000313" key="3">
    <source>
        <dbReference type="EMBL" id="CEM02404.1"/>
    </source>
</evidence>
<keyword evidence="1" id="KW-0813">Transport</keyword>
<dbReference type="SUPFAM" id="SSF144122">
    <property type="entry name" value="Tim10-like"/>
    <property type="match status" value="1"/>
</dbReference>
<name>A0A0G4EVS1_VITBC</name>
<sequence>MDAPSGLESLTAEQKAQAMMQLETLVQGQKVVMKILGKCFSKCVDSPGNELNMRQQQCIYSCTHMMFETEQYINRRLDGLAKAQQQQQG</sequence>
<keyword evidence="1" id="KW-0999">Mitochondrion inner membrane</keyword>
<comment type="subunit">
    <text evidence="1">Heterohexamer.</text>
</comment>
<accession>A0A0G4EVS1</accession>
<keyword evidence="1" id="KW-0653">Protein transport</keyword>
<proteinExistence type="inferred from homology"/>
<dbReference type="AlphaFoldDB" id="A0A0G4EVS1"/>
<comment type="domain">
    <text evidence="1">The twin CX3C motif contains 4 conserved Cys residues that form 2 disulfide bonds in the mitochondrial intermembrane space.</text>
</comment>
<dbReference type="VEuPathDB" id="CryptoDB:Vbra_8363"/>
<gene>
    <name evidence="3" type="ORF">Vbra_8363</name>
</gene>
<protein>
    <recommendedName>
        <fullName evidence="1">Mitochondrial import inner membrane translocase subunit</fullName>
    </recommendedName>
</protein>
<dbReference type="OrthoDB" id="344165at2759"/>
<reference evidence="3 4" key="1">
    <citation type="submission" date="2014-11" db="EMBL/GenBank/DDBJ databases">
        <authorList>
            <person name="Zhu J."/>
            <person name="Qi W."/>
            <person name="Song R."/>
        </authorList>
    </citation>
    <scope>NUCLEOTIDE SEQUENCE [LARGE SCALE GENOMIC DNA]</scope>
</reference>
<evidence type="ECO:0000256" key="1">
    <source>
        <dbReference type="RuleBase" id="RU367043"/>
    </source>
</evidence>
<dbReference type="Proteomes" id="UP000041254">
    <property type="component" value="Unassembled WGS sequence"/>
</dbReference>
<dbReference type="STRING" id="1169540.A0A0G4EVS1"/>
<keyword evidence="1" id="KW-0811">Translocation</keyword>
<comment type="similarity">
    <text evidence="1">Belongs to the small Tim family.</text>
</comment>
<feature type="domain" description="Tim10-like" evidence="2">
    <location>
        <begin position="17"/>
        <end position="77"/>
    </location>
</feature>
<dbReference type="Gene3D" id="1.10.287.810">
    <property type="entry name" value="Mitochondrial import inner membrane translocase subunit tim13 like domains"/>
    <property type="match status" value="1"/>
</dbReference>
<evidence type="ECO:0000259" key="2">
    <source>
        <dbReference type="Pfam" id="PF02953"/>
    </source>
</evidence>
<keyword evidence="1" id="KW-0143">Chaperone</keyword>
<dbReference type="InterPro" id="IPR004217">
    <property type="entry name" value="Tim10-like"/>
</dbReference>
<keyword evidence="4" id="KW-1185">Reference proteome</keyword>
<dbReference type="EMBL" id="CDMY01000325">
    <property type="protein sequence ID" value="CEM02404.1"/>
    <property type="molecule type" value="Genomic_DNA"/>
</dbReference>
<evidence type="ECO:0000313" key="4">
    <source>
        <dbReference type="Proteomes" id="UP000041254"/>
    </source>
</evidence>
<comment type="function">
    <text evidence="1">Mitochondrial intermembrane chaperone that participates in the import and insertion of some multi-pass transmembrane proteins into the mitochondrial inner membrane. Also required for the transfer of beta-barrel precursors from the TOM complex to the sorting and assembly machinery (SAM complex) of the outer membrane. Acts as a chaperone-like protein that protects the hydrophobic precursors from aggregation and guide them through the mitochondrial intermembrane space.</text>
</comment>
<keyword evidence="1" id="KW-0496">Mitochondrion</keyword>
<dbReference type="InterPro" id="IPR035427">
    <property type="entry name" value="Tim10-like_dom_sf"/>
</dbReference>
<dbReference type="InParanoid" id="A0A0G4EVS1"/>
<organism evidence="3 4">
    <name type="scientific">Vitrella brassicaformis (strain CCMP3155)</name>
    <dbReference type="NCBI Taxonomy" id="1169540"/>
    <lineage>
        <taxon>Eukaryota</taxon>
        <taxon>Sar</taxon>
        <taxon>Alveolata</taxon>
        <taxon>Colpodellida</taxon>
        <taxon>Vitrellaceae</taxon>
        <taxon>Vitrella</taxon>
    </lineage>
</organism>
<keyword evidence="1" id="KW-0472">Membrane</keyword>